<dbReference type="HOGENOM" id="CLU_3062110_0_0_6"/>
<gene>
    <name evidence="1" type="ORF">HMPREF0454_03635</name>
</gene>
<dbReference type="AlphaFoldDB" id="G9YAL1"/>
<evidence type="ECO:0000313" key="1">
    <source>
        <dbReference type="EMBL" id="EHM39993.1"/>
    </source>
</evidence>
<reference evidence="1 2" key="1">
    <citation type="submission" date="2011-08" db="EMBL/GenBank/DDBJ databases">
        <authorList>
            <person name="Weinstock G."/>
            <person name="Sodergren E."/>
            <person name="Clifton S."/>
            <person name="Fulton L."/>
            <person name="Fulton B."/>
            <person name="Courtney L."/>
            <person name="Fronick C."/>
            <person name="Harrison M."/>
            <person name="Strong C."/>
            <person name="Farmer C."/>
            <person name="Delahaunty K."/>
            <person name="Markovic C."/>
            <person name="Hall O."/>
            <person name="Minx P."/>
            <person name="Tomlinson C."/>
            <person name="Mitreva M."/>
            <person name="Hou S."/>
            <person name="Chen J."/>
            <person name="Wollam A."/>
            <person name="Pepin K.H."/>
            <person name="Johnson M."/>
            <person name="Bhonagiri V."/>
            <person name="Zhang X."/>
            <person name="Suruliraj S."/>
            <person name="Warren W."/>
            <person name="Chinwalla A."/>
            <person name="Mardis E.R."/>
            <person name="Wilson R.K."/>
        </authorList>
    </citation>
    <scope>NUCLEOTIDE SEQUENCE [LARGE SCALE GENOMIC DNA]</scope>
    <source>
        <strain evidence="1 2">ATCC 51873</strain>
    </source>
</reference>
<sequence>MVAGKLSFFRKHQAYELSLNDIFLKGKNSIFARGFVYLFQSRLHFNTFNYHKI</sequence>
<dbReference type="Proteomes" id="UP000005959">
    <property type="component" value="Unassembled WGS sequence"/>
</dbReference>
<proteinExistence type="predicted"/>
<dbReference type="EMBL" id="AGCI01000087">
    <property type="protein sequence ID" value="EHM39993.1"/>
    <property type="molecule type" value="Genomic_DNA"/>
</dbReference>
<organism evidence="1 2">
    <name type="scientific">Hafnia alvei ATCC 51873</name>
    <dbReference type="NCBI Taxonomy" id="1002364"/>
    <lineage>
        <taxon>Bacteria</taxon>
        <taxon>Pseudomonadati</taxon>
        <taxon>Pseudomonadota</taxon>
        <taxon>Gammaproteobacteria</taxon>
        <taxon>Enterobacterales</taxon>
        <taxon>Hafniaceae</taxon>
        <taxon>Hafnia</taxon>
    </lineage>
</organism>
<protein>
    <submittedName>
        <fullName evidence="1">Uncharacterized protein</fullName>
    </submittedName>
</protein>
<name>G9YAL1_HAFAL</name>
<evidence type="ECO:0000313" key="2">
    <source>
        <dbReference type="Proteomes" id="UP000005959"/>
    </source>
</evidence>
<comment type="caution">
    <text evidence="1">The sequence shown here is derived from an EMBL/GenBank/DDBJ whole genome shotgun (WGS) entry which is preliminary data.</text>
</comment>
<accession>G9YAL1</accession>